<protein>
    <submittedName>
        <fullName evidence="1">Uncharacterized protein</fullName>
    </submittedName>
</protein>
<proteinExistence type="evidence at transcript level"/>
<accession>Q8I820</accession>
<feature type="non-terminal residue" evidence="1">
    <location>
        <position position="1"/>
    </location>
</feature>
<name>Q8I820_APLCA</name>
<evidence type="ECO:0000313" key="1">
    <source>
        <dbReference type="EMBL" id="AAN83920.1"/>
    </source>
</evidence>
<dbReference type="AlphaFoldDB" id="Q8I820"/>
<reference evidence="1" key="1">
    <citation type="journal article" date="2004" name="J. Biol. Chem.">
        <title>Characterization of Aplysia enticin and temptin, two novel water-borne protein pheromones that act in concert with attractin to stimulate mate attraction.</title>
        <authorList>
            <person name="Cummins S.F."/>
            <person name="Nichols A.E."/>
            <person name="Amare A."/>
            <person name="Hummon A.B."/>
            <person name="Sweedler J.V."/>
            <person name="Nagle G.T."/>
        </authorList>
    </citation>
    <scope>NUCLEOTIDE SEQUENCE</scope>
    <source>
        <tissue evidence="1">Albumen gland</tissue>
    </source>
</reference>
<dbReference type="EMBL" id="AY162288">
    <property type="protein sequence ID" value="AAN83920.1"/>
    <property type="molecule type" value="mRNA"/>
</dbReference>
<sequence length="72" mass="8380">AKFCRPADHSVFNSNSFCGQLFICNKFLRTFRPQSSYFFCRSLNDLHLSAHRAGSDFERRFHDGTRCLSLTI</sequence>
<organism evidence="1">
    <name type="scientific">Aplysia californica</name>
    <name type="common">California sea hare</name>
    <dbReference type="NCBI Taxonomy" id="6500"/>
    <lineage>
        <taxon>Eukaryota</taxon>
        <taxon>Metazoa</taxon>
        <taxon>Spiralia</taxon>
        <taxon>Lophotrochozoa</taxon>
        <taxon>Mollusca</taxon>
        <taxon>Gastropoda</taxon>
        <taxon>Heterobranchia</taxon>
        <taxon>Euthyneura</taxon>
        <taxon>Tectipleura</taxon>
        <taxon>Aplysiida</taxon>
        <taxon>Aplysioidea</taxon>
        <taxon>Aplysiidae</taxon>
        <taxon>Aplysia</taxon>
    </lineage>
</organism>